<evidence type="ECO:0000313" key="8">
    <source>
        <dbReference type="Proteomes" id="UP000243217"/>
    </source>
</evidence>
<evidence type="ECO:0000259" key="6">
    <source>
        <dbReference type="PROSITE" id="PS50178"/>
    </source>
</evidence>
<dbReference type="EMBL" id="JNBS01001768">
    <property type="protein sequence ID" value="OQS00011.1"/>
    <property type="molecule type" value="Genomic_DNA"/>
</dbReference>
<keyword evidence="1" id="KW-0479">Metal-binding</keyword>
<gene>
    <name evidence="7" type="ORF">THRCLA_06313</name>
</gene>
<feature type="region of interest" description="Disordered" evidence="5">
    <location>
        <begin position="308"/>
        <end position="336"/>
    </location>
</feature>
<protein>
    <recommendedName>
        <fullName evidence="6">FYVE-type domain-containing protein</fullName>
    </recommendedName>
</protein>
<dbReference type="PANTHER" id="PTHR13510:SF44">
    <property type="entry name" value="RABENOSYN-5"/>
    <property type="match status" value="1"/>
</dbReference>
<name>A0A1V9ZPY0_9STRA</name>
<organism evidence="7 8">
    <name type="scientific">Thraustotheca clavata</name>
    <dbReference type="NCBI Taxonomy" id="74557"/>
    <lineage>
        <taxon>Eukaryota</taxon>
        <taxon>Sar</taxon>
        <taxon>Stramenopiles</taxon>
        <taxon>Oomycota</taxon>
        <taxon>Saprolegniomycetes</taxon>
        <taxon>Saprolegniales</taxon>
        <taxon>Achlyaceae</taxon>
        <taxon>Thraustotheca</taxon>
    </lineage>
</organism>
<dbReference type="PROSITE" id="PS50178">
    <property type="entry name" value="ZF_FYVE"/>
    <property type="match status" value="1"/>
</dbReference>
<evidence type="ECO:0000256" key="4">
    <source>
        <dbReference type="PROSITE-ProRule" id="PRU00091"/>
    </source>
</evidence>
<evidence type="ECO:0000256" key="2">
    <source>
        <dbReference type="ARBA" id="ARBA00022771"/>
    </source>
</evidence>
<feature type="domain" description="FYVE-type" evidence="6">
    <location>
        <begin position="253"/>
        <end position="302"/>
    </location>
</feature>
<feature type="compositionally biased region" description="Polar residues" evidence="5">
    <location>
        <begin position="308"/>
        <end position="317"/>
    </location>
</feature>
<dbReference type="InterPro" id="IPR013083">
    <property type="entry name" value="Znf_RING/FYVE/PHD"/>
</dbReference>
<proteinExistence type="predicted"/>
<dbReference type="AlphaFoldDB" id="A0A1V9ZPY0"/>
<comment type="caution">
    <text evidence="7">The sequence shown here is derived from an EMBL/GenBank/DDBJ whole genome shotgun (WGS) entry which is preliminary data.</text>
</comment>
<keyword evidence="2 4" id="KW-0863">Zinc-finger</keyword>
<dbReference type="OrthoDB" id="98672at2759"/>
<dbReference type="InterPro" id="IPR017455">
    <property type="entry name" value="Znf_FYVE-rel"/>
</dbReference>
<dbReference type="GO" id="GO:0008270">
    <property type="term" value="F:zinc ion binding"/>
    <property type="evidence" value="ECO:0007669"/>
    <property type="project" value="UniProtKB-KW"/>
</dbReference>
<evidence type="ECO:0000256" key="3">
    <source>
        <dbReference type="ARBA" id="ARBA00022833"/>
    </source>
</evidence>
<accession>A0A1V9ZPY0</accession>
<dbReference type="InterPro" id="IPR011011">
    <property type="entry name" value="Znf_FYVE_PHD"/>
</dbReference>
<dbReference type="PANTHER" id="PTHR13510">
    <property type="entry name" value="FYVE-FINGER-CONTAINING RAB5 EFFECTOR PROTEIN RABENOSYN-5-RELATED"/>
    <property type="match status" value="1"/>
</dbReference>
<dbReference type="Gene3D" id="3.30.40.10">
    <property type="entry name" value="Zinc/RING finger domain, C3HC4 (zinc finger)"/>
    <property type="match status" value="1"/>
</dbReference>
<evidence type="ECO:0000256" key="1">
    <source>
        <dbReference type="ARBA" id="ARBA00022723"/>
    </source>
</evidence>
<evidence type="ECO:0000256" key="5">
    <source>
        <dbReference type="SAM" id="MobiDB-lite"/>
    </source>
</evidence>
<keyword evidence="8" id="KW-1185">Reference proteome</keyword>
<sequence>MSLPLNKQIQLSHEDEVAFASRAQQLLKHALNTTPVMPPSTESLGFKVYKYILKNEYFCIGSMQGSLDDIKYAFYADTTPDTKNVAAITLGKYYHDAGVIQVLQQKTQHDSFRFMGVKYIQPAKSSPITKSKDPVVHLECCGTHVDKETGQSVLYQILEWIDMELYSTPQYSLEKPIKATCSMINLFRAESPTSIGLFSATLYDTGYPIFLSRLNTGSSYCDFLARLSSLPVSRRLLDASPIAQPCVINGKICSVCQSQLKALRAKHDCLACGDVMCSNCTHYVQSPLTTNKYCTKCVAKARQYSGCSSPLTEQETSPLPFDESPAHIPDSTNQEDLPDNIEYPMAQIQRQLSEQNIILSNMRFALERRAQCKQY</sequence>
<keyword evidence="3" id="KW-0862">Zinc</keyword>
<dbReference type="SUPFAM" id="SSF57903">
    <property type="entry name" value="FYVE/PHD zinc finger"/>
    <property type="match status" value="1"/>
</dbReference>
<reference evidence="7 8" key="1">
    <citation type="journal article" date="2014" name="Genome Biol. Evol.">
        <title>The secreted proteins of Achlya hypogyna and Thraustotheca clavata identify the ancestral oomycete secretome and reveal gene acquisitions by horizontal gene transfer.</title>
        <authorList>
            <person name="Misner I."/>
            <person name="Blouin N."/>
            <person name="Leonard G."/>
            <person name="Richards T.A."/>
            <person name="Lane C.E."/>
        </authorList>
    </citation>
    <scope>NUCLEOTIDE SEQUENCE [LARGE SCALE GENOMIC DNA]</scope>
    <source>
        <strain evidence="7 8">ATCC 34112</strain>
    </source>
</reference>
<dbReference type="InterPro" id="IPR052727">
    <property type="entry name" value="Rab4/Rab5_effector"/>
</dbReference>
<dbReference type="Proteomes" id="UP000243217">
    <property type="component" value="Unassembled WGS sequence"/>
</dbReference>
<evidence type="ECO:0000313" key="7">
    <source>
        <dbReference type="EMBL" id="OQS00011.1"/>
    </source>
</evidence>